<dbReference type="GO" id="GO:0004519">
    <property type="term" value="F:endonuclease activity"/>
    <property type="evidence" value="ECO:0007669"/>
    <property type="project" value="UniProtKB-KW"/>
</dbReference>
<feature type="compositionally biased region" description="Polar residues" evidence="12">
    <location>
        <begin position="492"/>
        <end position="517"/>
    </location>
</feature>
<evidence type="ECO:0000256" key="7">
    <source>
        <dbReference type="ARBA" id="ARBA00022918"/>
    </source>
</evidence>
<evidence type="ECO:0000256" key="10">
    <source>
        <dbReference type="ARBA" id="ARBA00023268"/>
    </source>
</evidence>
<dbReference type="PANTHER" id="PTHR42648:SF11">
    <property type="entry name" value="TRANSPOSON TY4-P GAG-POL POLYPROTEIN"/>
    <property type="match status" value="1"/>
</dbReference>
<dbReference type="InterPro" id="IPR013103">
    <property type="entry name" value="RVT_2"/>
</dbReference>
<keyword evidence="7" id="KW-0695">RNA-directed DNA polymerase</keyword>
<dbReference type="SUPFAM" id="SSF53098">
    <property type="entry name" value="Ribonuclease H-like"/>
    <property type="match status" value="1"/>
</dbReference>
<dbReference type="GO" id="GO:0003887">
    <property type="term" value="F:DNA-directed DNA polymerase activity"/>
    <property type="evidence" value="ECO:0007669"/>
    <property type="project" value="UniProtKB-KW"/>
</dbReference>
<name>A0A6L2NHH9_TANCI</name>
<sequence>MIFESVENGPLIWPTIEENGVTMLRKYFELNSAEAIQVDCDVKETNIILQGLPSEVYALVSNHKVTKELWERIQLLMQGTSLTKHERECKLYDEFDKFAYKKGETLHDFYLRFSLLLNDINIYNVKLEQFQVNTKFLNTLPPEWSKFMTYVKLDKVLLVQAQSNGQILYEEELAFLVDPQITEGQATQTVITHNAAYQADNLDAYDSDCDELNTGKLLLWRICLIMVQMFPLRDNSVSNQSALSFDQYFDLNELKAQSQEKDMVIRNLKERIKSLSGNMNKDKASKTKSWLWHRRLSHLNFRAINHLAKHGLVRGFPKLKFEKDYLCSTCAIGKSKNKPHKPKSEDTNQEKLYLLHIDLCGPMRVTSVNGKKYIIFIVDDYSRFTWIKRIRIDNRTEFVNQTLREYYEKVGISHETSVARSPLQNGVVERRNHTLIEAARTILFIPRTDWDLLFQLLFDELLTPPPSVDLPTPEVITPIAKVVAPEPAESTGLPSSTTIDQDAPSTSNSQTSPKTQSSVIFNDVKVENHDLDVAHMNNDPFFGIPILENDFESSSSDVIPTVVHTAAPNSEHIAFLNGILREEVYVSQPKGFVDKDNLNHVYKLKKALYGLKQAPRACDPVDTLMVEKSKLDEDPQGKSVDPIHYREMVGTLMYLTTSRPDLRFVVCMSAQYQAKPTEKNLHAVKRIFKYLKGIVNKGLWYPKDSSIALTTYTDADHAGC</sequence>
<keyword evidence="1" id="KW-0540">Nuclease</keyword>
<keyword evidence="8" id="KW-0548">Nucleotidyltransferase</keyword>
<keyword evidence="9" id="KW-0233">DNA recombination</keyword>
<feature type="region of interest" description="Disordered" evidence="12">
    <location>
        <begin position="486"/>
        <end position="517"/>
    </location>
</feature>
<evidence type="ECO:0000256" key="1">
    <source>
        <dbReference type="ARBA" id="ARBA00022722"/>
    </source>
</evidence>
<dbReference type="InterPro" id="IPR025724">
    <property type="entry name" value="GAG-pre-integrase_dom"/>
</dbReference>
<protein>
    <recommendedName>
        <fullName evidence="13">Integrase catalytic domain-containing protein</fullName>
    </recommendedName>
</protein>
<feature type="domain" description="Integrase catalytic" evidence="13">
    <location>
        <begin position="313"/>
        <end position="486"/>
    </location>
</feature>
<keyword evidence="6" id="KW-0229">DNA integration</keyword>
<dbReference type="GO" id="GO:0015074">
    <property type="term" value="P:DNA integration"/>
    <property type="evidence" value="ECO:0007669"/>
    <property type="project" value="UniProtKB-KW"/>
</dbReference>
<dbReference type="AlphaFoldDB" id="A0A6L2NHH9"/>
<dbReference type="Pfam" id="PF07727">
    <property type="entry name" value="RVT_2"/>
    <property type="match status" value="1"/>
</dbReference>
<feature type="coiled-coil region" evidence="11">
    <location>
        <begin position="251"/>
        <end position="285"/>
    </location>
</feature>
<dbReference type="PANTHER" id="PTHR42648">
    <property type="entry name" value="TRANSPOSASE, PUTATIVE-RELATED"/>
    <property type="match status" value="1"/>
</dbReference>
<keyword evidence="4" id="KW-0378">Hydrolase</keyword>
<dbReference type="GO" id="GO:0016787">
    <property type="term" value="F:hydrolase activity"/>
    <property type="evidence" value="ECO:0007669"/>
    <property type="project" value="UniProtKB-KW"/>
</dbReference>
<evidence type="ECO:0000256" key="4">
    <source>
        <dbReference type="ARBA" id="ARBA00022801"/>
    </source>
</evidence>
<evidence type="ECO:0000259" key="13">
    <source>
        <dbReference type="PROSITE" id="PS50994"/>
    </source>
</evidence>
<dbReference type="GO" id="GO:0046872">
    <property type="term" value="F:metal ion binding"/>
    <property type="evidence" value="ECO:0007669"/>
    <property type="project" value="UniProtKB-KW"/>
</dbReference>
<organism evidence="14">
    <name type="scientific">Tanacetum cinerariifolium</name>
    <name type="common">Dalmatian daisy</name>
    <name type="synonym">Chrysanthemum cinerariifolium</name>
    <dbReference type="NCBI Taxonomy" id="118510"/>
    <lineage>
        <taxon>Eukaryota</taxon>
        <taxon>Viridiplantae</taxon>
        <taxon>Streptophyta</taxon>
        <taxon>Embryophyta</taxon>
        <taxon>Tracheophyta</taxon>
        <taxon>Spermatophyta</taxon>
        <taxon>Magnoliopsida</taxon>
        <taxon>eudicotyledons</taxon>
        <taxon>Gunneridae</taxon>
        <taxon>Pentapetalae</taxon>
        <taxon>asterids</taxon>
        <taxon>campanulids</taxon>
        <taxon>Asterales</taxon>
        <taxon>Asteraceae</taxon>
        <taxon>Asteroideae</taxon>
        <taxon>Anthemideae</taxon>
        <taxon>Anthemidinae</taxon>
        <taxon>Tanacetum</taxon>
    </lineage>
</organism>
<dbReference type="InterPro" id="IPR001584">
    <property type="entry name" value="Integrase_cat-core"/>
</dbReference>
<evidence type="ECO:0000256" key="6">
    <source>
        <dbReference type="ARBA" id="ARBA00022908"/>
    </source>
</evidence>
<dbReference type="InterPro" id="IPR036397">
    <property type="entry name" value="RNaseH_sf"/>
</dbReference>
<dbReference type="InterPro" id="IPR039537">
    <property type="entry name" value="Retrotran_Ty1/copia-like"/>
</dbReference>
<dbReference type="InterPro" id="IPR012337">
    <property type="entry name" value="RNaseH-like_sf"/>
</dbReference>
<dbReference type="GO" id="GO:0006310">
    <property type="term" value="P:DNA recombination"/>
    <property type="evidence" value="ECO:0007669"/>
    <property type="project" value="UniProtKB-KW"/>
</dbReference>
<dbReference type="GO" id="GO:0003676">
    <property type="term" value="F:nucleic acid binding"/>
    <property type="evidence" value="ECO:0007669"/>
    <property type="project" value="InterPro"/>
</dbReference>
<evidence type="ECO:0000256" key="12">
    <source>
        <dbReference type="SAM" id="MobiDB-lite"/>
    </source>
</evidence>
<evidence type="ECO:0000256" key="9">
    <source>
        <dbReference type="ARBA" id="ARBA00023172"/>
    </source>
</evidence>
<evidence type="ECO:0000256" key="2">
    <source>
        <dbReference type="ARBA" id="ARBA00022723"/>
    </source>
</evidence>
<keyword evidence="11" id="KW-0175">Coiled coil</keyword>
<dbReference type="EMBL" id="BKCJ010008792">
    <property type="protein sequence ID" value="GEU83984.1"/>
    <property type="molecule type" value="Genomic_DNA"/>
</dbReference>
<dbReference type="Pfam" id="PF13976">
    <property type="entry name" value="gag_pre-integrs"/>
    <property type="match status" value="1"/>
</dbReference>
<evidence type="ECO:0000256" key="8">
    <source>
        <dbReference type="ARBA" id="ARBA00022932"/>
    </source>
</evidence>
<dbReference type="PROSITE" id="PS50994">
    <property type="entry name" value="INTEGRASE"/>
    <property type="match status" value="1"/>
</dbReference>
<keyword evidence="5" id="KW-0460">Magnesium</keyword>
<accession>A0A6L2NHH9</accession>
<dbReference type="GO" id="GO:0003964">
    <property type="term" value="F:RNA-directed DNA polymerase activity"/>
    <property type="evidence" value="ECO:0007669"/>
    <property type="project" value="UniProtKB-KW"/>
</dbReference>
<dbReference type="Gene3D" id="3.30.420.10">
    <property type="entry name" value="Ribonuclease H-like superfamily/Ribonuclease H"/>
    <property type="match status" value="1"/>
</dbReference>
<evidence type="ECO:0000256" key="5">
    <source>
        <dbReference type="ARBA" id="ARBA00022842"/>
    </source>
</evidence>
<proteinExistence type="predicted"/>
<keyword evidence="10" id="KW-0511">Multifunctional enzyme</keyword>
<evidence type="ECO:0000256" key="3">
    <source>
        <dbReference type="ARBA" id="ARBA00022759"/>
    </source>
</evidence>
<dbReference type="Pfam" id="PF14223">
    <property type="entry name" value="Retrotran_gag_2"/>
    <property type="match status" value="1"/>
</dbReference>
<gene>
    <name evidence="14" type="ORF">Tci_055962</name>
</gene>
<reference evidence="14" key="1">
    <citation type="journal article" date="2019" name="Sci. Rep.">
        <title>Draft genome of Tanacetum cinerariifolium, the natural source of mosquito coil.</title>
        <authorList>
            <person name="Yamashiro T."/>
            <person name="Shiraishi A."/>
            <person name="Satake H."/>
            <person name="Nakayama K."/>
        </authorList>
    </citation>
    <scope>NUCLEOTIDE SEQUENCE</scope>
</reference>
<evidence type="ECO:0000256" key="11">
    <source>
        <dbReference type="SAM" id="Coils"/>
    </source>
</evidence>
<keyword evidence="8" id="KW-0808">Transferase</keyword>
<keyword evidence="8" id="KW-0239">DNA-directed DNA polymerase</keyword>
<keyword evidence="3" id="KW-0255">Endonuclease</keyword>
<comment type="caution">
    <text evidence="14">The sequence shown here is derived from an EMBL/GenBank/DDBJ whole genome shotgun (WGS) entry which is preliminary data.</text>
</comment>
<keyword evidence="2" id="KW-0479">Metal-binding</keyword>
<evidence type="ECO:0000313" key="14">
    <source>
        <dbReference type="EMBL" id="GEU83984.1"/>
    </source>
</evidence>